<evidence type="ECO:0000313" key="4">
    <source>
        <dbReference type="EMBL" id="KAJ3261595.1"/>
    </source>
</evidence>
<dbReference type="GO" id="GO:0006400">
    <property type="term" value="P:tRNA modification"/>
    <property type="evidence" value="ECO:0007669"/>
    <property type="project" value="InterPro"/>
</dbReference>
<evidence type="ECO:0000256" key="2">
    <source>
        <dbReference type="SAM" id="MobiDB-lite"/>
    </source>
</evidence>
<keyword evidence="1" id="KW-0694">RNA-binding</keyword>
<dbReference type="EMBL" id="JADGKB010000005">
    <property type="protein sequence ID" value="KAJ3261595.1"/>
    <property type="molecule type" value="Genomic_DNA"/>
</dbReference>
<gene>
    <name evidence="4" type="ORF">HK103_005433</name>
</gene>
<reference evidence="4" key="1">
    <citation type="submission" date="2020-05" db="EMBL/GenBank/DDBJ databases">
        <title>Phylogenomic resolution of chytrid fungi.</title>
        <authorList>
            <person name="Stajich J.E."/>
            <person name="Amses K."/>
            <person name="Simmons R."/>
            <person name="Seto K."/>
            <person name="Myers J."/>
            <person name="Bonds A."/>
            <person name="Quandt C.A."/>
            <person name="Barry K."/>
            <person name="Liu P."/>
            <person name="Grigoriev I."/>
            <person name="Longcore J.E."/>
            <person name="James T.Y."/>
        </authorList>
    </citation>
    <scope>NUCLEOTIDE SEQUENCE</scope>
    <source>
        <strain evidence="4">PLAUS21</strain>
    </source>
</reference>
<keyword evidence="5" id="KW-1185">Reference proteome</keyword>
<proteinExistence type="predicted"/>
<sequence length="241" mass="27740">MGKRKSESEEQVEKKVKSDETKPKKNTGTIPIQRGKFKNRYLRKHASLLHRLDDPATGILVTTHVHQETRALGQARGFLDEYTLKLFPDVQSKWPPPPSRLDIDLEIVGLKEEKQEIDITKERYFQAVDSACSGLLFLRFRTSVTPMEWMKKFLEHYYALPASDKTKLKAAISFCYRFLPVERVCPANMTDVVKSAKELFTSDKFDYSKSVAIVIENRNNEGIKKPQLVEKLAEIIPPEIK</sequence>
<dbReference type="CDD" id="cd11717">
    <property type="entry name" value="THUMP_THUMPD1_like"/>
    <property type="match status" value="1"/>
</dbReference>
<dbReference type="GO" id="GO:0003723">
    <property type="term" value="F:RNA binding"/>
    <property type="evidence" value="ECO:0007669"/>
    <property type="project" value="UniProtKB-UniRule"/>
</dbReference>
<dbReference type="PROSITE" id="PS51165">
    <property type="entry name" value="THUMP"/>
    <property type="match status" value="1"/>
</dbReference>
<dbReference type="InterPro" id="IPR040183">
    <property type="entry name" value="THUMPD1-like"/>
</dbReference>
<dbReference type="AlphaFoldDB" id="A0AAD5Y6M6"/>
<dbReference type="InterPro" id="IPR004114">
    <property type="entry name" value="THUMP_dom"/>
</dbReference>
<dbReference type="PANTHER" id="PTHR13452:SF10">
    <property type="entry name" value="THUMP DOMAIN-CONTAINING PROTEIN 1"/>
    <property type="match status" value="1"/>
</dbReference>
<accession>A0AAD5Y6M6</accession>
<evidence type="ECO:0000259" key="3">
    <source>
        <dbReference type="PROSITE" id="PS51165"/>
    </source>
</evidence>
<name>A0AAD5Y6M6_9FUNG</name>
<feature type="compositionally biased region" description="Basic and acidic residues" evidence="2">
    <location>
        <begin position="1"/>
        <end position="23"/>
    </location>
</feature>
<dbReference type="PANTHER" id="PTHR13452">
    <property type="entry name" value="THUMP DOMAIN CONTAINING PROTEIN 1-RELATED"/>
    <property type="match status" value="1"/>
</dbReference>
<protein>
    <recommendedName>
        <fullName evidence="3">THUMP domain-containing protein</fullName>
    </recommendedName>
</protein>
<dbReference type="Proteomes" id="UP001210925">
    <property type="component" value="Unassembled WGS sequence"/>
</dbReference>
<comment type="caution">
    <text evidence="4">The sequence shown here is derived from an EMBL/GenBank/DDBJ whole genome shotgun (WGS) entry which is preliminary data.</text>
</comment>
<feature type="domain" description="THUMP" evidence="3">
    <location>
        <begin position="162"/>
        <end position="241"/>
    </location>
</feature>
<evidence type="ECO:0000256" key="1">
    <source>
        <dbReference type="PROSITE-ProRule" id="PRU00529"/>
    </source>
</evidence>
<evidence type="ECO:0000313" key="5">
    <source>
        <dbReference type="Proteomes" id="UP001210925"/>
    </source>
</evidence>
<feature type="region of interest" description="Disordered" evidence="2">
    <location>
        <begin position="1"/>
        <end position="31"/>
    </location>
</feature>
<organism evidence="4 5">
    <name type="scientific">Boothiomyces macroporosus</name>
    <dbReference type="NCBI Taxonomy" id="261099"/>
    <lineage>
        <taxon>Eukaryota</taxon>
        <taxon>Fungi</taxon>
        <taxon>Fungi incertae sedis</taxon>
        <taxon>Chytridiomycota</taxon>
        <taxon>Chytridiomycota incertae sedis</taxon>
        <taxon>Chytridiomycetes</taxon>
        <taxon>Rhizophydiales</taxon>
        <taxon>Terramycetaceae</taxon>
        <taxon>Boothiomyces</taxon>
    </lineage>
</organism>